<reference evidence="2 3" key="1">
    <citation type="submission" date="2019-03" db="EMBL/GenBank/DDBJ databases">
        <title>Genomic Encyclopedia of Archaeal and Bacterial Type Strains, Phase II (KMG-II): from individual species to whole genera.</title>
        <authorList>
            <person name="Goeker M."/>
        </authorList>
    </citation>
    <scope>NUCLEOTIDE SEQUENCE [LARGE SCALE GENOMIC DNA]</scope>
    <source>
        <strain evidence="2 3">DSM 25687</strain>
    </source>
</reference>
<dbReference type="Pfam" id="PF07494">
    <property type="entry name" value="Reg_prop"/>
    <property type="match status" value="1"/>
</dbReference>
<dbReference type="OrthoDB" id="9807410at2"/>
<dbReference type="Proteomes" id="UP000295260">
    <property type="component" value="Unassembled WGS sequence"/>
</dbReference>
<accession>A0A4R6QFI2</accession>
<dbReference type="Gene3D" id="2.130.10.10">
    <property type="entry name" value="YVTN repeat-like/Quinoprotein amine dehydrogenase"/>
    <property type="match status" value="2"/>
</dbReference>
<organism evidence="2 3">
    <name type="scientific">Flavobacterium dankookense</name>
    <dbReference type="NCBI Taxonomy" id="706186"/>
    <lineage>
        <taxon>Bacteria</taxon>
        <taxon>Pseudomonadati</taxon>
        <taxon>Bacteroidota</taxon>
        <taxon>Flavobacteriia</taxon>
        <taxon>Flavobacteriales</taxon>
        <taxon>Flavobacteriaceae</taxon>
        <taxon>Flavobacterium</taxon>
    </lineage>
</organism>
<dbReference type="Pfam" id="PF21544">
    <property type="entry name" value="PorZ_N_b_propeller"/>
    <property type="match status" value="1"/>
</dbReference>
<dbReference type="EMBL" id="SNXR01000012">
    <property type="protein sequence ID" value="TDP60259.1"/>
    <property type="molecule type" value="Genomic_DNA"/>
</dbReference>
<evidence type="ECO:0000313" key="2">
    <source>
        <dbReference type="EMBL" id="TDP60259.1"/>
    </source>
</evidence>
<gene>
    <name evidence="2" type="ORF">BC748_1240</name>
</gene>
<proteinExistence type="predicted"/>
<sequence>MKKQVFLFLIFILQFGFAQSNLNWKGYFSYNQIKDITEATDRIIGAGENALFSKNILSNTIKTTNTIDGLSGQTITAIHHSNTFKKTIIGYENGLLIVVNDIDGSVTNVVDIINKSIPPNIKRINHFMEHEGIIYISCDFGIVQYNIDTLNFGDTYFIGPNGTEIKIYQTAVLNNEIYAVTVFNGIKRAALTNPNLNDFNQWQTFDAGFWNGLVTYNNQLVGSNLNNRVYKYNGSFFEEIVNLNQVNIEIRTYNDKLMITTLNDVYVYNTSFNQLAHIQSSQITDQTITFTCATVINNTIYIGTNENGILTSTIESPASFEYIMPDGPSKNRMFSISSSSTNLWAVYGGYNIEFNPYLYIGFSLSQFGVSKFSESDGWLNIPYSEMLDAKALTRATINPNNENETYISSYNNGLIKIENDIPTTLYQSANSSLESIVSGSLENIRIGPSAFDRSNNLWITNSRINNGLKVLRANGQWQSYNMESILAAVGANDYSRIVIDRNGTKWIGSSQNGLIAFNENNNVFKKITEGVDEGNLPAKDVRALAIDNRNQVWIGTSKGLRVLSSISSYNNEGQINTNRIVIQDGDIGQELLFEQFVTDIEVDGSNRKWIGTADSGVFLFSPNGQETIYHFTTDNSPLPSNSVNEIAINPTTGEVFFATDRGMISFQGTSTKPADDLKNVYVYPNPVRPEFVGTVKIAGLISKATIKITDIEGNLVHETTSEGGTIEWDTTAFGKYKVASGVYMIFISAEDGSETTVKKVMIVR</sequence>
<dbReference type="AlphaFoldDB" id="A0A4R6QFI2"/>
<keyword evidence="3" id="KW-1185">Reference proteome</keyword>
<feature type="domain" description="PorZ N-terminal beta-propeller" evidence="1">
    <location>
        <begin position="47"/>
        <end position="203"/>
    </location>
</feature>
<dbReference type="InterPro" id="IPR015943">
    <property type="entry name" value="WD40/YVTN_repeat-like_dom_sf"/>
</dbReference>
<dbReference type="RefSeq" id="WP_133532543.1">
    <property type="nucleotide sequence ID" value="NZ_SNXR01000012.1"/>
</dbReference>
<comment type="caution">
    <text evidence="2">The sequence shown here is derived from an EMBL/GenBank/DDBJ whole genome shotgun (WGS) entry which is preliminary data.</text>
</comment>
<dbReference type="InterPro" id="IPR011110">
    <property type="entry name" value="Reg_prop"/>
</dbReference>
<name>A0A4R6QFI2_9FLAO</name>
<protein>
    <recommendedName>
        <fullName evidence="1">PorZ N-terminal beta-propeller domain-containing protein</fullName>
    </recommendedName>
</protein>
<evidence type="ECO:0000313" key="3">
    <source>
        <dbReference type="Proteomes" id="UP000295260"/>
    </source>
</evidence>
<dbReference type="InterPro" id="IPR048954">
    <property type="entry name" value="PorZ_N"/>
</dbReference>
<dbReference type="SUPFAM" id="SSF101898">
    <property type="entry name" value="NHL repeat"/>
    <property type="match status" value="1"/>
</dbReference>
<evidence type="ECO:0000259" key="1">
    <source>
        <dbReference type="Pfam" id="PF21544"/>
    </source>
</evidence>